<feature type="region of interest" description="Disordered" evidence="1">
    <location>
        <begin position="1"/>
        <end position="59"/>
    </location>
</feature>
<feature type="compositionally biased region" description="Basic and acidic residues" evidence="1">
    <location>
        <begin position="43"/>
        <end position="59"/>
    </location>
</feature>
<dbReference type="EMBL" id="JANEYF010001927">
    <property type="protein sequence ID" value="KAJ8954324.1"/>
    <property type="molecule type" value="Genomic_DNA"/>
</dbReference>
<organism evidence="2 3">
    <name type="scientific">Rhamnusium bicolor</name>
    <dbReference type="NCBI Taxonomy" id="1586634"/>
    <lineage>
        <taxon>Eukaryota</taxon>
        <taxon>Metazoa</taxon>
        <taxon>Ecdysozoa</taxon>
        <taxon>Arthropoda</taxon>
        <taxon>Hexapoda</taxon>
        <taxon>Insecta</taxon>
        <taxon>Pterygota</taxon>
        <taxon>Neoptera</taxon>
        <taxon>Endopterygota</taxon>
        <taxon>Coleoptera</taxon>
        <taxon>Polyphaga</taxon>
        <taxon>Cucujiformia</taxon>
        <taxon>Chrysomeloidea</taxon>
        <taxon>Cerambycidae</taxon>
        <taxon>Lepturinae</taxon>
        <taxon>Rhagiini</taxon>
        <taxon>Rhamnusium</taxon>
    </lineage>
</organism>
<sequence>MMQRNIRNSKRSRSGEVNEEQTKDDGNQRTGEDEVLEQMARNPKKEANELKERYKNILW</sequence>
<protein>
    <submittedName>
        <fullName evidence="2">Uncharacterized protein</fullName>
    </submittedName>
</protein>
<feature type="compositionally biased region" description="Basic and acidic residues" evidence="1">
    <location>
        <begin position="13"/>
        <end position="32"/>
    </location>
</feature>
<evidence type="ECO:0000313" key="3">
    <source>
        <dbReference type="Proteomes" id="UP001162156"/>
    </source>
</evidence>
<evidence type="ECO:0000256" key="1">
    <source>
        <dbReference type="SAM" id="MobiDB-lite"/>
    </source>
</evidence>
<reference evidence="2" key="1">
    <citation type="journal article" date="2023" name="Insect Mol. Biol.">
        <title>Genome sequencing provides insights into the evolution of gene families encoding plant cell wall-degrading enzymes in longhorned beetles.</title>
        <authorList>
            <person name="Shin N.R."/>
            <person name="Okamura Y."/>
            <person name="Kirsch R."/>
            <person name="Pauchet Y."/>
        </authorList>
    </citation>
    <scope>NUCLEOTIDE SEQUENCE</scope>
    <source>
        <strain evidence="2">RBIC_L_NR</strain>
    </source>
</reference>
<accession>A0AAV8YUK0</accession>
<name>A0AAV8YUK0_9CUCU</name>
<dbReference type="AlphaFoldDB" id="A0AAV8YUK0"/>
<dbReference type="Proteomes" id="UP001162156">
    <property type="component" value="Unassembled WGS sequence"/>
</dbReference>
<gene>
    <name evidence="2" type="ORF">NQ314_007128</name>
</gene>
<proteinExistence type="predicted"/>
<comment type="caution">
    <text evidence="2">The sequence shown here is derived from an EMBL/GenBank/DDBJ whole genome shotgun (WGS) entry which is preliminary data.</text>
</comment>
<keyword evidence="3" id="KW-1185">Reference proteome</keyword>
<evidence type="ECO:0000313" key="2">
    <source>
        <dbReference type="EMBL" id="KAJ8954324.1"/>
    </source>
</evidence>